<dbReference type="PANTHER" id="PTHR31736">
    <property type="match status" value="1"/>
</dbReference>
<dbReference type="OrthoDB" id="187139at2759"/>
<evidence type="ECO:0000256" key="12">
    <source>
        <dbReference type="ARBA" id="ARBA00037312"/>
    </source>
</evidence>
<dbReference type="Proteomes" id="UP001150941">
    <property type="component" value="Unassembled WGS sequence"/>
</dbReference>
<evidence type="ECO:0000256" key="11">
    <source>
        <dbReference type="ARBA" id="ARBA00023326"/>
    </source>
</evidence>
<evidence type="ECO:0000256" key="17">
    <source>
        <dbReference type="SAM" id="SignalP"/>
    </source>
</evidence>
<evidence type="ECO:0000256" key="2">
    <source>
        <dbReference type="ARBA" id="ARBA00008834"/>
    </source>
</evidence>
<keyword evidence="5 15" id="KW-0378">Hydrolase</keyword>
<gene>
    <name evidence="18" type="ORF">N7468_003420</name>
</gene>
<dbReference type="SUPFAM" id="SSF51126">
    <property type="entry name" value="Pectin lyase-like"/>
    <property type="match status" value="1"/>
</dbReference>
<dbReference type="GO" id="GO:0071555">
    <property type="term" value="P:cell wall organization"/>
    <property type="evidence" value="ECO:0007669"/>
    <property type="project" value="UniProtKB-KW"/>
</dbReference>
<keyword evidence="8" id="KW-0119">Carbohydrate metabolism</keyword>
<comment type="subcellular location">
    <subcellularLocation>
        <location evidence="1">Secreted</location>
    </subcellularLocation>
</comment>
<comment type="function">
    <text evidence="12">Specific in hydrolyzing the terminal glycosidic bond of polygalacturonic acid and oligogalacturonates.</text>
</comment>
<reference evidence="18" key="2">
    <citation type="journal article" date="2023" name="IMA Fungus">
        <title>Comparative genomic study of the Penicillium genus elucidates a diverse pangenome and 15 lateral gene transfer events.</title>
        <authorList>
            <person name="Petersen C."/>
            <person name="Sorensen T."/>
            <person name="Nielsen M.R."/>
            <person name="Sondergaard T.E."/>
            <person name="Sorensen J.L."/>
            <person name="Fitzpatrick D.A."/>
            <person name="Frisvad J.C."/>
            <person name="Nielsen K.L."/>
        </authorList>
    </citation>
    <scope>NUCLEOTIDE SEQUENCE</scope>
    <source>
        <strain evidence="18">IBT 19713</strain>
    </source>
</reference>
<keyword evidence="7" id="KW-0325">Glycoprotein</keyword>
<accession>A0A9W9P6D8</accession>
<dbReference type="InterPro" id="IPR012334">
    <property type="entry name" value="Pectin_lyas_fold"/>
</dbReference>
<comment type="catalytic activity">
    <reaction evidence="14">
        <text>[(1-&gt;4)-alpha-D-galacturonosyl](n) + H2O = alpha-D-galacturonate + [(1-&gt;4)-alpha-D-galacturonosyl](n-1)</text>
        <dbReference type="Rhea" id="RHEA:14117"/>
        <dbReference type="Rhea" id="RHEA-COMP:14570"/>
        <dbReference type="Rhea" id="RHEA-COMP:14572"/>
        <dbReference type="ChEBI" id="CHEBI:15377"/>
        <dbReference type="ChEBI" id="CHEBI:58658"/>
        <dbReference type="ChEBI" id="CHEBI:140523"/>
        <dbReference type="EC" id="3.2.1.67"/>
    </reaction>
</comment>
<dbReference type="GO" id="GO:0047911">
    <property type="term" value="F:galacturan 1,4-alpha-galacturonidase activity"/>
    <property type="evidence" value="ECO:0007669"/>
    <property type="project" value="UniProtKB-EC"/>
</dbReference>
<dbReference type="InterPro" id="IPR000743">
    <property type="entry name" value="Glyco_hydro_28"/>
</dbReference>
<dbReference type="GO" id="GO:0005576">
    <property type="term" value="C:extracellular region"/>
    <property type="evidence" value="ECO:0007669"/>
    <property type="project" value="UniProtKB-SubCell"/>
</dbReference>
<keyword evidence="11" id="KW-0624">Polysaccharide degradation</keyword>
<reference evidence="18" key="1">
    <citation type="submission" date="2022-11" db="EMBL/GenBank/DDBJ databases">
        <authorList>
            <person name="Petersen C."/>
        </authorList>
    </citation>
    <scope>NUCLEOTIDE SEQUENCE</scope>
    <source>
        <strain evidence="18">IBT 19713</strain>
    </source>
</reference>
<dbReference type="InterPro" id="IPR011050">
    <property type="entry name" value="Pectin_lyase_fold/virulence"/>
</dbReference>
<name>A0A9W9P6D8_9EURO</name>
<evidence type="ECO:0000256" key="13">
    <source>
        <dbReference type="ARBA" id="ARBA00038933"/>
    </source>
</evidence>
<protein>
    <recommendedName>
        <fullName evidence="13">galacturonan 1,4-alpha-galacturonidase</fullName>
        <ecNumber evidence="13">3.2.1.67</ecNumber>
    </recommendedName>
</protein>
<evidence type="ECO:0000256" key="8">
    <source>
        <dbReference type="ARBA" id="ARBA00023277"/>
    </source>
</evidence>
<keyword evidence="3" id="KW-0964">Secreted</keyword>
<keyword evidence="6" id="KW-1015">Disulfide bond</keyword>
<feature type="region of interest" description="Disordered" evidence="16">
    <location>
        <begin position="430"/>
        <end position="487"/>
    </location>
</feature>
<feature type="chain" id="PRO_5040959645" description="galacturonan 1,4-alpha-galacturonidase" evidence="17">
    <location>
        <begin position="16"/>
        <end position="487"/>
    </location>
</feature>
<feature type="signal peptide" evidence="17">
    <location>
        <begin position="1"/>
        <end position="15"/>
    </location>
</feature>
<evidence type="ECO:0000256" key="9">
    <source>
        <dbReference type="ARBA" id="ARBA00023295"/>
    </source>
</evidence>
<comment type="similarity">
    <text evidence="2 15">Belongs to the glycosyl hydrolase 28 family.</text>
</comment>
<comment type="caution">
    <text evidence="18">The sequence shown here is derived from an EMBL/GenBank/DDBJ whole genome shotgun (WGS) entry which is preliminary data.</text>
</comment>
<proteinExistence type="inferred from homology"/>
<dbReference type="Gene3D" id="2.160.20.10">
    <property type="entry name" value="Single-stranded right-handed beta-helix, Pectin lyase-like"/>
    <property type="match status" value="1"/>
</dbReference>
<dbReference type="AlphaFoldDB" id="A0A9W9P6D8"/>
<evidence type="ECO:0000256" key="6">
    <source>
        <dbReference type="ARBA" id="ARBA00023157"/>
    </source>
</evidence>
<dbReference type="GO" id="GO:0000272">
    <property type="term" value="P:polysaccharide catabolic process"/>
    <property type="evidence" value="ECO:0007669"/>
    <property type="project" value="UniProtKB-KW"/>
</dbReference>
<organism evidence="18 19">
    <name type="scientific">Penicillium chermesinum</name>
    <dbReference type="NCBI Taxonomy" id="63820"/>
    <lineage>
        <taxon>Eukaryota</taxon>
        <taxon>Fungi</taxon>
        <taxon>Dikarya</taxon>
        <taxon>Ascomycota</taxon>
        <taxon>Pezizomycotina</taxon>
        <taxon>Eurotiomycetes</taxon>
        <taxon>Eurotiomycetidae</taxon>
        <taxon>Eurotiales</taxon>
        <taxon>Aspergillaceae</taxon>
        <taxon>Penicillium</taxon>
    </lineage>
</organism>
<dbReference type="EC" id="3.2.1.67" evidence="13"/>
<feature type="compositionally biased region" description="Acidic residues" evidence="16">
    <location>
        <begin position="436"/>
        <end position="446"/>
    </location>
</feature>
<dbReference type="GO" id="GO:0004650">
    <property type="term" value="F:polygalacturonase activity"/>
    <property type="evidence" value="ECO:0007669"/>
    <property type="project" value="InterPro"/>
</dbReference>
<evidence type="ECO:0000256" key="15">
    <source>
        <dbReference type="RuleBase" id="RU361169"/>
    </source>
</evidence>
<keyword evidence="4 17" id="KW-0732">Signal</keyword>
<dbReference type="RefSeq" id="XP_058331720.1">
    <property type="nucleotide sequence ID" value="XM_058472717.1"/>
</dbReference>
<evidence type="ECO:0000256" key="16">
    <source>
        <dbReference type="SAM" id="MobiDB-lite"/>
    </source>
</evidence>
<evidence type="ECO:0000256" key="10">
    <source>
        <dbReference type="ARBA" id="ARBA00023316"/>
    </source>
</evidence>
<evidence type="ECO:0000256" key="7">
    <source>
        <dbReference type="ARBA" id="ARBA00023180"/>
    </source>
</evidence>
<keyword evidence="19" id="KW-1185">Reference proteome</keyword>
<evidence type="ECO:0000313" key="18">
    <source>
        <dbReference type="EMBL" id="KAJ5238801.1"/>
    </source>
</evidence>
<dbReference type="EMBL" id="JAPQKS010000003">
    <property type="protein sequence ID" value="KAJ5238801.1"/>
    <property type="molecule type" value="Genomic_DNA"/>
</dbReference>
<dbReference type="GeneID" id="83200020"/>
<keyword evidence="10" id="KW-0961">Cell wall biogenesis/degradation</keyword>
<evidence type="ECO:0000256" key="14">
    <source>
        <dbReference type="ARBA" id="ARBA00048766"/>
    </source>
</evidence>
<dbReference type="Pfam" id="PF00295">
    <property type="entry name" value="Glyco_hydro_28"/>
    <property type="match status" value="1"/>
</dbReference>
<keyword evidence="9 15" id="KW-0326">Glycosidase</keyword>
<evidence type="ECO:0000256" key="5">
    <source>
        <dbReference type="ARBA" id="ARBA00022801"/>
    </source>
</evidence>
<evidence type="ECO:0000313" key="19">
    <source>
        <dbReference type="Proteomes" id="UP001150941"/>
    </source>
</evidence>
<evidence type="ECO:0000256" key="1">
    <source>
        <dbReference type="ARBA" id="ARBA00004613"/>
    </source>
</evidence>
<sequence>MQLLLPLGLATLGTAYVLQEGTTCILYPESLKNEGQAVDDAPSIHEAFELCGTDGEVIFTDHTFHINSVLNTTNLANCDVVLRGELRFSDDIEYWLANSYSVVFQDQSTAWLFGERMSPLGGKGAGTTVTAKHGIPRTETTATNPVARSVSLFMNPKNLWVDHLNITQPQFWATFVSHSYNVSITNFYVSAISNDEWGTVNTDGYDSWNSDTLLVENAYITNGDDCIAVKGNTTNLTVRNVVCNWGFGMAVGSLGQYPATPDYVENILFEDIVCNNCMEAAFIKTWQGIPEDDSSNGDAGGGGSGTVKNVQFRNFELTNVALPIQISQCIYNEAENNCNTSKMAISDVTWSNIKGTTRYNVAASIYCSDLHPCPGIRFEDVELQSVNSTLGLPMSGTNIQHEVYQCQNIIDQEDSGVPCNRVAPDNYSQVVSSNISDDDDSDDNDETPGTPGVKNGPSVASSGDSDHPGFGAGSRQEKLSFESMGKI</sequence>
<evidence type="ECO:0000256" key="3">
    <source>
        <dbReference type="ARBA" id="ARBA00022525"/>
    </source>
</evidence>
<evidence type="ECO:0000256" key="4">
    <source>
        <dbReference type="ARBA" id="ARBA00022729"/>
    </source>
</evidence>
<dbReference type="PANTHER" id="PTHR31736:SF12">
    <property type="entry name" value="EXO-POLYGALACTURONASE, PUTATIVE-RELATED"/>
    <property type="match status" value="1"/>
</dbReference>